<dbReference type="AlphaFoldDB" id="X1EGD1"/>
<dbReference type="InterPro" id="IPR003731">
    <property type="entry name" value="Di-Nase_FeMo-co_biosynth"/>
</dbReference>
<dbReference type="PANTHER" id="PTHR42983">
    <property type="entry name" value="DINITROGENASE IRON-MOLYBDENUM COFACTOR PROTEIN-RELATED"/>
    <property type="match status" value="1"/>
</dbReference>
<feature type="domain" description="Dinitrogenase iron-molybdenum cofactor biosynthesis" evidence="1">
    <location>
        <begin position="17"/>
        <end position="102"/>
    </location>
</feature>
<reference evidence="2" key="1">
    <citation type="journal article" date="2014" name="Front. Microbiol.">
        <title>High frequency of phylogenetically diverse reductive dehalogenase-homologous genes in deep subseafloor sedimentary metagenomes.</title>
        <authorList>
            <person name="Kawai M."/>
            <person name="Futagami T."/>
            <person name="Toyoda A."/>
            <person name="Takaki Y."/>
            <person name="Nishi S."/>
            <person name="Hori S."/>
            <person name="Arai W."/>
            <person name="Tsubouchi T."/>
            <person name="Morono Y."/>
            <person name="Uchiyama I."/>
            <person name="Ito T."/>
            <person name="Fujiyama A."/>
            <person name="Inagaki F."/>
            <person name="Takami H."/>
        </authorList>
    </citation>
    <scope>NUCLEOTIDE SEQUENCE</scope>
    <source>
        <strain evidence="2">Expedition CK06-06</strain>
    </source>
</reference>
<dbReference type="PANTHER" id="PTHR42983:SF1">
    <property type="entry name" value="IRON-MOLYBDENUM PROTEIN"/>
    <property type="match status" value="1"/>
</dbReference>
<dbReference type="InterPro" id="IPR033913">
    <property type="entry name" value="MTH1175_dom"/>
</dbReference>
<sequence length="109" mass="12119">MLQLFSSRIFPDSNVHNHLFGRSFYYAIYDVDADSYEFVTNPASNARGGAGVQAVQFLVSKDVTVVVAPQLGPNADSALRNANVETYQGEAIPVKELVEKWKNNQLRKL</sequence>
<dbReference type="InterPro" id="IPR036105">
    <property type="entry name" value="DiNase_FeMo-co_biosyn_sf"/>
</dbReference>
<dbReference type="Gene3D" id="3.30.420.130">
    <property type="entry name" value="Dinitrogenase iron-molybdenum cofactor biosynthesis domain"/>
    <property type="match status" value="1"/>
</dbReference>
<dbReference type="CDD" id="cd00851">
    <property type="entry name" value="MTH1175"/>
    <property type="match status" value="1"/>
</dbReference>
<evidence type="ECO:0000313" key="2">
    <source>
        <dbReference type="EMBL" id="GAH31657.1"/>
    </source>
</evidence>
<name>X1EGD1_9ZZZZ</name>
<proteinExistence type="predicted"/>
<dbReference type="SUPFAM" id="SSF53146">
    <property type="entry name" value="Nitrogenase accessory factor-like"/>
    <property type="match status" value="1"/>
</dbReference>
<dbReference type="Pfam" id="PF02579">
    <property type="entry name" value="Nitro_FeMo-Co"/>
    <property type="match status" value="1"/>
</dbReference>
<accession>X1EGD1</accession>
<comment type="caution">
    <text evidence="2">The sequence shown here is derived from an EMBL/GenBank/DDBJ whole genome shotgun (WGS) entry which is preliminary data.</text>
</comment>
<gene>
    <name evidence="2" type="ORF">S03H2_21640</name>
</gene>
<organism evidence="2">
    <name type="scientific">marine sediment metagenome</name>
    <dbReference type="NCBI Taxonomy" id="412755"/>
    <lineage>
        <taxon>unclassified sequences</taxon>
        <taxon>metagenomes</taxon>
        <taxon>ecological metagenomes</taxon>
    </lineage>
</organism>
<protein>
    <recommendedName>
        <fullName evidence="1">Dinitrogenase iron-molybdenum cofactor biosynthesis domain-containing protein</fullName>
    </recommendedName>
</protein>
<dbReference type="EMBL" id="BARU01011548">
    <property type="protein sequence ID" value="GAH31657.1"/>
    <property type="molecule type" value="Genomic_DNA"/>
</dbReference>
<evidence type="ECO:0000259" key="1">
    <source>
        <dbReference type="Pfam" id="PF02579"/>
    </source>
</evidence>